<feature type="binding site" evidence="9">
    <location>
        <position position="39"/>
    </location>
    <ligand>
        <name>Fe cation</name>
        <dbReference type="ChEBI" id="CHEBI:24875"/>
    </ligand>
</feature>
<protein>
    <recommendedName>
        <fullName evidence="8">Rubredoxin</fullName>
    </recommendedName>
</protein>
<dbReference type="InterPro" id="IPR050526">
    <property type="entry name" value="Rubredoxin_ET"/>
</dbReference>
<sequence>MKVWQCVVCGYTYDEAAGDPEHGIAPGTRWEDVPADWSCPECGVAKMDFDMVEI</sequence>
<dbReference type="OrthoDB" id="9769238at2"/>
<dbReference type="InterPro" id="IPR018527">
    <property type="entry name" value="Rubredoxin_Fe_BS"/>
</dbReference>
<evidence type="ECO:0000313" key="11">
    <source>
        <dbReference type="Proteomes" id="UP000515733"/>
    </source>
</evidence>
<gene>
    <name evidence="10" type="primary">rubA</name>
    <name evidence="10" type="ORF">DENOEST_0185</name>
</gene>
<comment type="function">
    <text evidence="1">Involved in the hydrocarbon hydroxylating system, which transfers electrons from NADH to rubredoxin reductase and then through rubredoxin to alkane 1 monooxygenase.</text>
</comment>
<comment type="pathway">
    <text evidence="2">Hydrocarbon metabolism; alkane degradation.</text>
</comment>
<dbReference type="PROSITE" id="PS50903">
    <property type="entry name" value="RUBREDOXIN_LIKE"/>
    <property type="match status" value="1"/>
</dbReference>
<feature type="binding site" evidence="9">
    <location>
        <position position="9"/>
    </location>
    <ligand>
        <name>Fe cation</name>
        <dbReference type="ChEBI" id="CHEBI:24875"/>
    </ligand>
</feature>
<dbReference type="InterPro" id="IPR024922">
    <property type="entry name" value="Rubredoxin"/>
</dbReference>
<dbReference type="InterPro" id="IPR024934">
    <property type="entry name" value="Rubredoxin-like_dom"/>
</dbReference>
<evidence type="ECO:0000256" key="3">
    <source>
        <dbReference type="ARBA" id="ARBA00005337"/>
    </source>
</evidence>
<dbReference type="PANTHER" id="PTHR47627:SF1">
    <property type="entry name" value="RUBREDOXIN-1-RELATED"/>
    <property type="match status" value="1"/>
</dbReference>
<dbReference type="GO" id="GO:0005506">
    <property type="term" value="F:iron ion binding"/>
    <property type="evidence" value="ECO:0007669"/>
    <property type="project" value="InterPro"/>
</dbReference>
<evidence type="ECO:0000256" key="1">
    <source>
        <dbReference type="ARBA" id="ARBA00002792"/>
    </source>
</evidence>
<keyword evidence="7 8" id="KW-0408">Iron</keyword>
<dbReference type="SUPFAM" id="SSF57802">
    <property type="entry name" value="Rubredoxin-like"/>
    <property type="match status" value="1"/>
</dbReference>
<dbReference type="KEGG" id="doe:DENOEST_0185"/>
<dbReference type="Gene3D" id="2.20.28.10">
    <property type="match status" value="1"/>
</dbReference>
<dbReference type="InterPro" id="IPR024935">
    <property type="entry name" value="Rubredoxin_dom"/>
</dbReference>
<evidence type="ECO:0000256" key="4">
    <source>
        <dbReference type="ARBA" id="ARBA00022448"/>
    </source>
</evidence>
<reference evidence="10 11" key="1">
    <citation type="submission" date="2020-03" db="EMBL/GenBank/DDBJ databases">
        <authorList>
            <consortium name="Genoscope - CEA"/>
            <person name="William W."/>
        </authorList>
    </citation>
    <scope>NUCLEOTIDE SEQUENCE [LARGE SCALE GENOMIC DNA]</scope>
    <source>
        <strain evidence="11">DSM 16959</strain>
    </source>
</reference>
<dbReference type="PRINTS" id="PR00163">
    <property type="entry name" value="RUBREDOXIN"/>
</dbReference>
<evidence type="ECO:0000256" key="8">
    <source>
        <dbReference type="PIRNR" id="PIRNR000071"/>
    </source>
</evidence>
<dbReference type="RefSeq" id="WP_145770154.1">
    <property type="nucleotide sequence ID" value="NZ_LR778301.1"/>
</dbReference>
<evidence type="ECO:0000256" key="6">
    <source>
        <dbReference type="ARBA" id="ARBA00022982"/>
    </source>
</evidence>
<comment type="similarity">
    <text evidence="3 8">Belongs to the rubredoxin family.</text>
</comment>
<keyword evidence="6 8" id="KW-0249">Electron transport</keyword>
<evidence type="ECO:0000256" key="9">
    <source>
        <dbReference type="PIRSR" id="PIRSR000071-1"/>
    </source>
</evidence>
<dbReference type="GO" id="GO:0043448">
    <property type="term" value="P:alkane catabolic process"/>
    <property type="evidence" value="ECO:0007669"/>
    <property type="project" value="TreeGrafter"/>
</dbReference>
<feature type="binding site" evidence="9">
    <location>
        <position position="42"/>
    </location>
    <ligand>
        <name>Fe cation</name>
        <dbReference type="ChEBI" id="CHEBI:24875"/>
    </ligand>
</feature>
<dbReference type="AlphaFoldDB" id="A0A6S6XTU7"/>
<evidence type="ECO:0000256" key="2">
    <source>
        <dbReference type="ARBA" id="ARBA00004933"/>
    </source>
</evidence>
<dbReference type="PIRSF" id="PIRSF000071">
    <property type="entry name" value="Rubredoxin"/>
    <property type="match status" value="1"/>
</dbReference>
<name>A0A6S6XTU7_9PROT</name>
<dbReference type="FunFam" id="2.20.28.10:FF:000001">
    <property type="entry name" value="Rubredoxin"/>
    <property type="match status" value="1"/>
</dbReference>
<dbReference type="Proteomes" id="UP000515733">
    <property type="component" value="Chromosome"/>
</dbReference>
<evidence type="ECO:0000256" key="5">
    <source>
        <dbReference type="ARBA" id="ARBA00022723"/>
    </source>
</evidence>
<proteinExistence type="inferred from homology"/>
<evidence type="ECO:0000256" key="7">
    <source>
        <dbReference type="ARBA" id="ARBA00023004"/>
    </source>
</evidence>
<dbReference type="PANTHER" id="PTHR47627">
    <property type="entry name" value="RUBREDOXIN"/>
    <property type="match status" value="1"/>
</dbReference>
<feature type="binding site" evidence="9">
    <location>
        <position position="6"/>
    </location>
    <ligand>
        <name>Fe cation</name>
        <dbReference type="ChEBI" id="CHEBI:24875"/>
    </ligand>
</feature>
<keyword evidence="5 8" id="KW-0479">Metal-binding</keyword>
<keyword evidence="4 8" id="KW-0813">Transport</keyword>
<dbReference type="Pfam" id="PF00301">
    <property type="entry name" value="Rubredoxin"/>
    <property type="match status" value="1"/>
</dbReference>
<dbReference type="EMBL" id="LR778301">
    <property type="protein sequence ID" value="CAB1367357.1"/>
    <property type="molecule type" value="Genomic_DNA"/>
</dbReference>
<keyword evidence="11" id="KW-1185">Reference proteome</keyword>
<dbReference type="CDD" id="cd00730">
    <property type="entry name" value="rubredoxin"/>
    <property type="match status" value="1"/>
</dbReference>
<dbReference type="GO" id="GO:0009055">
    <property type="term" value="F:electron transfer activity"/>
    <property type="evidence" value="ECO:0007669"/>
    <property type="project" value="InterPro"/>
</dbReference>
<comment type="cofactor">
    <cofactor evidence="8 9">
        <name>Fe(3+)</name>
        <dbReference type="ChEBI" id="CHEBI:29034"/>
    </cofactor>
    <text evidence="8 9">Binds 1 Fe(3+) ion per subunit.</text>
</comment>
<organism evidence="10 11">
    <name type="scientific">Denitratisoma oestradiolicum</name>
    <dbReference type="NCBI Taxonomy" id="311182"/>
    <lineage>
        <taxon>Bacteria</taxon>
        <taxon>Pseudomonadati</taxon>
        <taxon>Pseudomonadota</taxon>
        <taxon>Betaproteobacteria</taxon>
        <taxon>Nitrosomonadales</taxon>
        <taxon>Sterolibacteriaceae</taxon>
        <taxon>Denitratisoma</taxon>
    </lineage>
</organism>
<evidence type="ECO:0000313" key="10">
    <source>
        <dbReference type="EMBL" id="CAB1367357.1"/>
    </source>
</evidence>
<accession>A0A6S6XTU7</accession>
<dbReference type="PROSITE" id="PS00202">
    <property type="entry name" value="RUBREDOXIN"/>
    <property type="match status" value="1"/>
</dbReference>